<evidence type="ECO:0000313" key="1">
    <source>
        <dbReference type="EMBL" id="KGT95364.1"/>
    </source>
</evidence>
<dbReference type="SUPFAM" id="SSF50118">
    <property type="entry name" value="Cell growth inhibitor/plasmid maintenance toxic component"/>
    <property type="match status" value="1"/>
</dbReference>
<proteinExistence type="predicted"/>
<accession>A0A0A3ZC32</accession>
<comment type="caution">
    <text evidence="1">The sequence shown here is derived from an EMBL/GenBank/DDBJ whole genome shotgun (WGS) entry which is preliminary data.</text>
</comment>
<dbReference type="Gene3D" id="2.30.30.110">
    <property type="match status" value="1"/>
</dbReference>
<sequence>MNRGDFVTVAMQGDFGKPRPALVIQADQFSSHTSVTLLPVTGTIINAPLLRITVAPDTGNGLEKPSQVMIDKAFTSRREKIGPVFGHIHVDTLIEVERCLAVFLGIAK</sequence>
<dbReference type="Pfam" id="PF02452">
    <property type="entry name" value="PemK_toxin"/>
    <property type="match status" value="1"/>
</dbReference>
<dbReference type="STRING" id="371042.NG99_04005"/>
<dbReference type="EMBL" id="JRUQ01000017">
    <property type="protein sequence ID" value="KGT95364.1"/>
    <property type="molecule type" value="Genomic_DNA"/>
</dbReference>
<keyword evidence="2" id="KW-1185">Reference proteome</keyword>
<evidence type="ECO:0000313" key="2">
    <source>
        <dbReference type="Proteomes" id="UP000030351"/>
    </source>
</evidence>
<organism evidence="1 2">
    <name type="scientific">Erwinia typographi</name>
    <dbReference type="NCBI Taxonomy" id="371042"/>
    <lineage>
        <taxon>Bacteria</taxon>
        <taxon>Pseudomonadati</taxon>
        <taxon>Pseudomonadota</taxon>
        <taxon>Gammaproteobacteria</taxon>
        <taxon>Enterobacterales</taxon>
        <taxon>Erwiniaceae</taxon>
        <taxon>Erwinia</taxon>
    </lineage>
</organism>
<reference evidence="1 2" key="1">
    <citation type="submission" date="2014-10" db="EMBL/GenBank/DDBJ databases">
        <title>Genome sequence of Erwinia typographi M043b.</title>
        <authorList>
            <person name="Chan K.-G."/>
            <person name="Tan W.-S."/>
        </authorList>
    </citation>
    <scope>NUCLEOTIDE SEQUENCE [LARGE SCALE GENOMIC DNA]</scope>
    <source>
        <strain evidence="1 2">M043b</strain>
    </source>
</reference>
<dbReference type="AlphaFoldDB" id="A0A0A3ZC32"/>
<dbReference type="GO" id="GO:0003677">
    <property type="term" value="F:DNA binding"/>
    <property type="evidence" value="ECO:0007669"/>
    <property type="project" value="InterPro"/>
</dbReference>
<gene>
    <name evidence="1" type="ORF">NG99_04005</name>
</gene>
<dbReference type="InterPro" id="IPR003477">
    <property type="entry name" value="PemK-like"/>
</dbReference>
<dbReference type="Proteomes" id="UP000030351">
    <property type="component" value="Unassembled WGS sequence"/>
</dbReference>
<dbReference type="InterPro" id="IPR011067">
    <property type="entry name" value="Plasmid_toxin/cell-grow_inhib"/>
</dbReference>
<dbReference type="OrthoDB" id="6064990at2"/>
<protein>
    <submittedName>
        <fullName evidence="1">Growth inhibitor PemK</fullName>
    </submittedName>
</protein>
<dbReference type="RefSeq" id="WP_034888660.1">
    <property type="nucleotide sequence ID" value="NZ_JRUQ01000017.1"/>
</dbReference>
<dbReference type="eggNOG" id="COG2337">
    <property type="taxonomic scope" value="Bacteria"/>
</dbReference>
<name>A0A0A3ZC32_9GAMM</name>